<dbReference type="Pfam" id="PF01926">
    <property type="entry name" value="MMR_HSR1"/>
    <property type="match status" value="1"/>
</dbReference>
<sequence>MFPSQVKHLFTHSSGSKSRSLLHTPVTRVTDGVDWESSSFGVVSGASRTLGNTTNCEAYDEDRRTPPSRSRWNLNTLLDRLRLHPNAHRDDTAIHLDDEAIGQNSPSTSPVDEVPISQDDIVIAVMGPAGSGKTTFINHAVGSPDAGRGSTSFTKEVRPVRCPHPDGVRSIILVDTPGCNDSMTDFHVLGEIALWLAGVYEKNIKLNGMLYFHPISDHVIRERMSRNYNIFKELCGKDNCKNVIFVTTMWDNVSEEVGLEREQDLQSDFWRAMIGLGSTTHRFEDTTESAWKIINSLCDSRTAERRPLQIQREMVDAYLPLHQTAAGGAIINRLFFLSSVPQQSTKGKKRSRSQAAHPTRITTTLTDNPLATLSAAPEIFTLNSSGSCTAEGYRSALAQVISTLRTATCVPELLHMRNIRDAITVCLVIALSIEPMVGMHHAFFQIVEIATLLINMVVEHVKQVKQTCISADIKTAISEFEKEMKGVQEIVRDPAQRTPEARRILRSTDVRIISSCANSMRAVCDSLRSTSSINHDFGSMDDGFEALKRGLDIENCSCGISVEPEQSLSH</sequence>
<reference evidence="2 3" key="1">
    <citation type="submission" date="2014-04" db="EMBL/GenBank/DDBJ databases">
        <authorList>
            <consortium name="DOE Joint Genome Institute"/>
            <person name="Kuo A."/>
            <person name="Kohler A."/>
            <person name="Costa M.D."/>
            <person name="Nagy L.G."/>
            <person name="Floudas D."/>
            <person name="Copeland A."/>
            <person name="Barry K.W."/>
            <person name="Cichocki N."/>
            <person name="Veneault-Fourrey C."/>
            <person name="LaButti K."/>
            <person name="Lindquist E.A."/>
            <person name="Lipzen A."/>
            <person name="Lundell T."/>
            <person name="Morin E."/>
            <person name="Murat C."/>
            <person name="Sun H."/>
            <person name="Tunlid A."/>
            <person name="Henrissat B."/>
            <person name="Grigoriev I.V."/>
            <person name="Hibbett D.S."/>
            <person name="Martin F."/>
            <person name="Nordberg H.P."/>
            <person name="Cantor M.N."/>
            <person name="Hua S.X."/>
        </authorList>
    </citation>
    <scope>NUCLEOTIDE SEQUENCE [LARGE SCALE GENOMIC DNA]</scope>
    <source>
        <strain evidence="2 3">441</strain>
    </source>
</reference>
<dbReference type="STRING" id="765257.A0A0C9YMY3"/>
<dbReference type="EMBL" id="KN833897">
    <property type="protein sequence ID" value="KIK15279.1"/>
    <property type="molecule type" value="Genomic_DNA"/>
</dbReference>
<evidence type="ECO:0000313" key="2">
    <source>
        <dbReference type="EMBL" id="KIK15279.1"/>
    </source>
</evidence>
<gene>
    <name evidence="2" type="ORF">PISMIDRAFT_687386</name>
</gene>
<dbReference type="GO" id="GO:0005525">
    <property type="term" value="F:GTP binding"/>
    <property type="evidence" value="ECO:0007669"/>
    <property type="project" value="InterPro"/>
</dbReference>
<reference evidence="3" key="2">
    <citation type="submission" date="2015-01" db="EMBL/GenBank/DDBJ databases">
        <title>Evolutionary Origins and Diversification of the Mycorrhizal Mutualists.</title>
        <authorList>
            <consortium name="DOE Joint Genome Institute"/>
            <consortium name="Mycorrhizal Genomics Consortium"/>
            <person name="Kohler A."/>
            <person name="Kuo A."/>
            <person name="Nagy L.G."/>
            <person name="Floudas D."/>
            <person name="Copeland A."/>
            <person name="Barry K.W."/>
            <person name="Cichocki N."/>
            <person name="Veneault-Fourrey C."/>
            <person name="LaButti K."/>
            <person name="Lindquist E.A."/>
            <person name="Lipzen A."/>
            <person name="Lundell T."/>
            <person name="Morin E."/>
            <person name="Murat C."/>
            <person name="Riley R."/>
            <person name="Ohm R."/>
            <person name="Sun H."/>
            <person name="Tunlid A."/>
            <person name="Henrissat B."/>
            <person name="Grigoriev I.V."/>
            <person name="Hibbett D.S."/>
            <person name="Martin F."/>
        </authorList>
    </citation>
    <scope>NUCLEOTIDE SEQUENCE [LARGE SCALE GENOMIC DNA]</scope>
    <source>
        <strain evidence="3">441</strain>
    </source>
</reference>
<dbReference type="OrthoDB" id="2654575at2759"/>
<dbReference type="InterPro" id="IPR006073">
    <property type="entry name" value="GTP-bd"/>
</dbReference>
<evidence type="ECO:0000313" key="3">
    <source>
        <dbReference type="Proteomes" id="UP000054018"/>
    </source>
</evidence>
<dbReference type="HOGENOM" id="CLU_018003_6_0_1"/>
<dbReference type="CDD" id="cd00882">
    <property type="entry name" value="Ras_like_GTPase"/>
    <property type="match status" value="1"/>
</dbReference>
<dbReference type="Proteomes" id="UP000054018">
    <property type="component" value="Unassembled WGS sequence"/>
</dbReference>
<accession>A0A0C9YMY3</accession>
<dbReference type="Gene3D" id="3.40.50.300">
    <property type="entry name" value="P-loop containing nucleotide triphosphate hydrolases"/>
    <property type="match status" value="1"/>
</dbReference>
<protein>
    <recommendedName>
        <fullName evidence="1">G domain-containing protein</fullName>
    </recommendedName>
</protein>
<dbReference type="InterPro" id="IPR027417">
    <property type="entry name" value="P-loop_NTPase"/>
</dbReference>
<name>A0A0C9YMY3_9AGAM</name>
<feature type="domain" description="G" evidence="1">
    <location>
        <begin position="123"/>
        <end position="180"/>
    </location>
</feature>
<evidence type="ECO:0000259" key="1">
    <source>
        <dbReference type="Pfam" id="PF01926"/>
    </source>
</evidence>
<organism evidence="2 3">
    <name type="scientific">Pisolithus microcarpus 441</name>
    <dbReference type="NCBI Taxonomy" id="765257"/>
    <lineage>
        <taxon>Eukaryota</taxon>
        <taxon>Fungi</taxon>
        <taxon>Dikarya</taxon>
        <taxon>Basidiomycota</taxon>
        <taxon>Agaricomycotina</taxon>
        <taxon>Agaricomycetes</taxon>
        <taxon>Agaricomycetidae</taxon>
        <taxon>Boletales</taxon>
        <taxon>Sclerodermatineae</taxon>
        <taxon>Pisolithaceae</taxon>
        <taxon>Pisolithus</taxon>
    </lineage>
</organism>
<dbReference type="AlphaFoldDB" id="A0A0C9YMY3"/>
<proteinExistence type="predicted"/>
<dbReference type="SUPFAM" id="SSF52540">
    <property type="entry name" value="P-loop containing nucleoside triphosphate hydrolases"/>
    <property type="match status" value="1"/>
</dbReference>
<keyword evidence="3" id="KW-1185">Reference proteome</keyword>